<dbReference type="Gene3D" id="3.20.20.190">
    <property type="entry name" value="Phosphatidylinositol (PI) phosphodiesterase"/>
    <property type="match status" value="1"/>
</dbReference>
<protein>
    <submittedName>
        <fullName evidence="3">Glycerophosphodiester phosphodiesterase family protein</fullName>
    </submittedName>
</protein>
<dbReference type="InterPro" id="IPR017946">
    <property type="entry name" value="PLC-like_Pdiesterase_TIM-brl"/>
</dbReference>
<comment type="caution">
    <text evidence="3">The sequence shown here is derived from an EMBL/GenBank/DDBJ whole genome shotgun (WGS) entry which is preliminary data.</text>
</comment>
<name>A0ABP9AFK1_9SPHI</name>
<dbReference type="PANTHER" id="PTHR46211">
    <property type="entry name" value="GLYCEROPHOSPHORYL DIESTER PHOSPHODIESTERASE"/>
    <property type="match status" value="1"/>
</dbReference>
<feature type="chain" id="PRO_5046887150" evidence="1">
    <location>
        <begin position="24"/>
        <end position="290"/>
    </location>
</feature>
<reference evidence="4" key="1">
    <citation type="journal article" date="2019" name="Int. J. Syst. Evol. Microbiol.">
        <title>The Global Catalogue of Microorganisms (GCM) 10K type strain sequencing project: providing services to taxonomists for standard genome sequencing and annotation.</title>
        <authorList>
            <consortium name="The Broad Institute Genomics Platform"/>
            <consortium name="The Broad Institute Genome Sequencing Center for Infectious Disease"/>
            <person name="Wu L."/>
            <person name="Ma J."/>
        </authorList>
    </citation>
    <scope>NUCLEOTIDE SEQUENCE [LARGE SCALE GENOMIC DNA]</scope>
    <source>
        <strain evidence="4">JCM 18200</strain>
    </source>
</reference>
<dbReference type="SUPFAM" id="SSF51695">
    <property type="entry name" value="PLC-like phosphodiesterases"/>
    <property type="match status" value="1"/>
</dbReference>
<dbReference type="RefSeq" id="WP_345230089.1">
    <property type="nucleotide sequence ID" value="NZ_BAABIQ010000003.1"/>
</dbReference>
<keyword evidence="4" id="KW-1185">Reference proteome</keyword>
<dbReference type="Proteomes" id="UP001501411">
    <property type="component" value="Unassembled WGS sequence"/>
</dbReference>
<dbReference type="PROSITE" id="PS51704">
    <property type="entry name" value="GP_PDE"/>
    <property type="match status" value="1"/>
</dbReference>
<dbReference type="InterPro" id="IPR030395">
    <property type="entry name" value="GP_PDE_dom"/>
</dbReference>
<sequence length="290" mass="33084">MKRTHHKSVLSVLVILSPIIVFAQHGFDKQAHRGGRGFMPENTIVAMKNALDWDCTLEMDLYITKDKQLVVSHDPYISSVFGLDTNGHALTKAEEKRLRLENLTYVQVAKYDIGMKPHPEFPEQKKISAIIPRFAELIDTTEWYAKKKHLRSPQYNIQAGPAYTITDSFRTDFVKKMMDIILAKGIAKRAIFQAFDVGMLETVHRDYPGKIKVAYLVGASQKDLKANLKKLSFQPDIYSPDYTLVNKALVEACHKMKMKVIPWTVNSKEEIDRLKKMGVDGIISDYPNLL</sequence>
<dbReference type="PANTHER" id="PTHR46211:SF14">
    <property type="entry name" value="GLYCEROPHOSPHODIESTER PHOSPHODIESTERASE"/>
    <property type="match status" value="1"/>
</dbReference>
<feature type="signal peptide" evidence="1">
    <location>
        <begin position="1"/>
        <end position="23"/>
    </location>
</feature>
<evidence type="ECO:0000313" key="4">
    <source>
        <dbReference type="Proteomes" id="UP001501411"/>
    </source>
</evidence>
<evidence type="ECO:0000256" key="1">
    <source>
        <dbReference type="SAM" id="SignalP"/>
    </source>
</evidence>
<evidence type="ECO:0000313" key="3">
    <source>
        <dbReference type="EMBL" id="GAA4780657.1"/>
    </source>
</evidence>
<evidence type="ECO:0000259" key="2">
    <source>
        <dbReference type="PROSITE" id="PS51704"/>
    </source>
</evidence>
<feature type="domain" description="GP-PDE" evidence="2">
    <location>
        <begin position="19"/>
        <end position="290"/>
    </location>
</feature>
<keyword evidence="1" id="KW-0732">Signal</keyword>
<accession>A0ABP9AFK1</accession>
<organism evidence="3 4">
    <name type="scientific">Olivibacter ginsenosidimutans</name>
    <dbReference type="NCBI Taxonomy" id="1176537"/>
    <lineage>
        <taxon>Bacteria</taxon>
        <taxon>Pseudomonadati</taxon>
        <taxon>Bacteroidota</taxon>
        <taxon>Sphingobacteriia</taxon>
        <taxon>Sphingobacteriales</taxon>
        <taxon>Sphingobacteriaceae</taxon>
        <taxon>Olivibacter</taxon>
    </lineage>
</organism>
<proteinExistence type="predicted"/>
<dbReference type="EMBL" id="BAABIQ010000003">
    <property type="protein sequence ID" value="GAA4780657.1"/>
    <property type="molecule type" value="Genomic_DNA"/>
</dbReference>
<gene>
    <name evidence="3" type="ORF">GCM10023231_04750</name>
</gene>
<dbReference type="Pfam" id="PF03009">
    <property type="entry name" value="GDPD"/>
    <property type="match status" value="1"/>
</dbReference>